<dbReference type="PROSITE" id="PS00139">
    <property type="entry name" value="THIOL_PROTEASE_CYS"/>
    <property type="match status" value="1"/>
</dbReference>
<protein>
    <recommendedName>
        <fullName evidence="7">Calpain catalytic domain-containing protein</fullName>
    </recommendedName>
</protein>
<dbReference type="InterPro" id="IPR036213">
    <property type="entry name" value="Calpain_III_sf"/>
</dbReference>
<name>T1IQ80_STRMM</name>
<dbReference type="SUPFAM" id="SSF49758">
    <property type="entry name" value="Calpain large subunit, middle domain (domain III)"/>
    <property type="match status" value="1"/>
</dbReference>
<dbReference type="eggNOG" id="KOG0045">
    <property type="taxonomic scope" value="Eukaryota"/>
</dbReference>
<dbReference type="InterPro" id="IPR001300">
    <property type="entry name" value="Peptidase_C2_calpain_cat"/>
</dbReference>
<dbReference type="Proteomes" id="UP000014500">
    <property type="component" value="Unassembled WGS sequence"/>
</dbReference>
<keyword evidence="2 6" id="KW-0645">Protease</keyword>
<evidence type="ECO:0000256" key="4">
    <source>
        <dbReference type="ARBA" id="ARBA00022807"/>
    </source>
</evidence>
<evidence type="ECO:0000313" key="9">
    <source>
        <dbReference type="Proteomes" id="UP000014500"/>
    </source>
</evidence>
<evidence type="ECO:0000256" key="5">
    <source>
        <dbReference type="PIRSR" id="PIRSR622684-1"/>
    </source>
</evidence>
<dbReference type="STRING" id="126957.T1IQ80"/>
<feature type="active site" evidence="5 6">
    <location>
        <position position="330"/>
    </location>
</feature>
<dbReference type="FunFam" id="3.90.70.10:FF:000054">
    <property type="entry name" value="Calpain 14"/>
    <property type="match status" value="1"/>
</dbReference>
<feature type="active site" evidence="5 6">
    <location>
        <position position="355"/>
    </location>
</feature>
<dbReference type="SMART" id="SM00720">
    <property type="entry name" value="calpain_III"/>
    <property type="match status" value="1"/>
</dbReference>
<keyword evidence="3 6" id="KW-0378">Hydrolase</keyword>
<dbReference type="PRINTS" id="PR00704">
    <property type="entry name" value="CALPAIN"/>
</dbReference>
<dbReference type="OMA" id="ICLMGPD"/>
<evidence type="ECO:0000256" key="6">
    <source>
        <dbReference type="PROSITE-ProRule" id="PRU00239"/>
    </source>
</evidence>
<proteinExistence type="inferred from homology"/>
<dbReference type="InterPro" id="IPR000169">
    <property type="entry name" value="Pept_cys_AS"/>
</dbReference>
<dbReference type="Gene3D" id="3.90.70.10">
    <property type="entry name" value="Cysteine proteinases"/>
    <property type="match status" value="1"/>
</dbReference>
<dbReference type="GO" id="GO:0004198">
    <property type="term" value="F:calcium-dependent cysteine-type endopeptidase activity"/>
    <property type="evidence" value="ECO:0007669"/>
    <property type="project" value="InterPro"/>
</dbReference>
<evidence type="ECO:0000259" key="7">
    <source>
        <dbReference type="PROSITE" id="PS50203"/>
    </source>
</evidence>
<dbReference type="SUPFAM" id="SSF54001">
    <property type="entry name" value="Cysteine proteinases"/>
    <property type="match status" value="1"/>
</dbReference>
<dbReference type="CDD" id="cd00044">
    <property type="entry name" value="CysPc"/>
    <property type="match status" value="1"/>
</dbReference>
<dbReference type="PROSITE" id="PS50203">
    <property type="entry name" value="CALPAIN_CAT"/>
    <property type="match status" value="1"/>
</dbReference>
<dbReference type="PANTHER" id="PTHR10183:SF379">
    <property type="entry name" value="CALPAIN-5"/>
    <property type="match status" value="1"/>
</dbReference>
<feature type="domain" description="Calpain catalytic" evidence="7">
    <location>
        <begin position="113"/>
        <end position="415"/>
    </location>
</feature>
<reference evidence="8" key="2">
    <citation type="submission" date="2015-02" db="UniProtKB">
        <authorList>
            <consortium name="EnsemblMetazoa"/>
        </authorList>
    </citation>
    <scope>IDENTIFICATION</scope>
</reference>
<dbReference type="Gene3D" id="2.60.120.380">
    <property type="match status" value="1"/>
</dbReference>
<dbReference type="PANTHER" id="PTHR10183">
    <property type="entry name" value="CALPAIN"/>
    <property type="match status" value="1"/>
</dbReference>
<dbReference type="GO" id="GO:0005737">
    <property type="term" value="C:cytoplasm"/>
    <property type="evidence" value="ECO:0007669"/>
    <property type="project" value="TreeGrafter"/>
</dbReference>
<dbReference type="EnsemblMetazoa" id="SMAR003190-RA">
    <property type="protein sequence ID" value="SMAR003190-PA"/>
    <property type="gene ID" value="SMAR003190"/>
</dbReference>
<keyword evidence="4 6" id="KW-0788">Thiol protease</keyword>
<dbReference type="InterPro" id="IPR022683">
    <property type="entry name" value="Calpain_III"/>
</dbReference>
<dbReference type="InterPro" id="IPR022682">
    <property type="entry name" value="Calpain_domain_III"/>
</dbReference>
<dbReference type="InterPro" id="IPR022684">
    <property type="entry name" value="Calpain_cysteine_protease"/>
</dbReference>
<dbReference type="GO" id="GO:0006508">
    <property type="term" value="P:proteolysis"/>
    <property type="evidence" value="ECO:0007669"/>
    <property type="project" value="UniProtKB-KW"/>
</dbReference>
<dbReference type="PhylomeDB" id="T1IQ80"/>
<organism evidence="8 9">
    <name type="scientific">Strigamia maritima</name>
    <name type="common">European centipede</name>
    <name type="synonym">Geophilus maritimus</name>
    <dbReference type="NCBI Taxonomy" id="126957"/>
    <lineage>
        <taxon>Eukaryota</taxon>
        <taxon>Metazoa</taxon>
        <taxon>Ecdysozoa</taxon>
        <taxon>Arthropoda</taxon>
        <taxon>Myriapoda</taxon>
        <taxon>Chilopoda</taxon>
        <taxon>Pleurostigmophora</taxon>
        <taxon>Geophilomorpha</taxon>
        <taxon>Linotaeniidae</taxon>
        <taxon>Strigamia</taxon>
    </lineage>
</organism>
<feature type="active site" evidence="5 6">
    <location>
        <position position="167"/>
    </location>
</feature>
<dbReference type="Pfam" id="PF01067">
    <property type="entry name" value="Calpain_III"/>
    <property type="match status" value="1"/>
</dbReference>
<dbReference type="SMART" id="SM00230">
    <property type="entry name" value="CysPc"/>
    <property type="match status" value="1"/>
</dbReference>
<dbReference type="CDD" id="cd00214">
    <property type="entry name" value="Calpain_III"/>
    <property type="match status" value="1"/>
</dbReference>
<evidence type="ECO:0000256" key="1">
    <source>
        <dbReference type="ARBA" id="ARBA00007623"/>
    </source>
</evidence>
<evidence type="ECO:0000256" key="2">
    <source>
        <dbReference type="ARBA" id="ARBA00022670"/>
    </source>
</evidence>
<comment type="similarity">
    <text evidence="1">Belongs to the peptidase C2 family.</text>
</comment>
<keyword evidence="9" id="KW-1185">Reference proteome</keyword>
<dbReference type="Pfam" id="PF00648">
    <property type="entry name" value="Peptidase_C2"/>
    <property type="match status" value="1"/>
</dbReference>
<accession>T1IQ80</accession>
<dbReference type="InterPro" id="IPR033883">
    <property type="entry name" value="C2_III"/>
</dbReference>
<sequence length="582" mass="65650">MGCGTSGQSSVARPDCPECLNREKTNGISINWERLKAVAQLAKTNSREVRNVMNANNVDQTKVSISDQSGKVRSGEEGLFELPTEEFMHGMLGLTIDDDRIRVILDTIAEGDLFVDFEFPTQSALYYSDRSQDDIVWMRPKDLVDCPVLFLDGTSRHDIAQGILGDCWLLSSCAAVAGRSDLMERVIPSNQPLFGEGYDGIVQFRFWRFGSWVKVYIDDQLPTKDGRLIYASCTDPTEFWVSLLEKAYAKLHGSYEAIEGGQTMDALVDLTGGLAERYDLISDEKRSDGESSLYKHLLQSCASGSFVTCSRKGDWRKAVRADNKGLVAGHAYTITDVKQITTSSSDTIDLLRIRNPWGNETEWNGHWSDMSHDWSRVNEREKEIMDFKNQSDGEFWMNFNDFATEFEEVSICTLGPDFDSDGTVDRVGQVKAIKGEWVMHKTSGGSRNDFLRFATNPQFVITLATENLNLGEKSSSSVVICLMQEHRRSDRSKGVHMHQIGFVLYKCPNDDCNRRLPAEYFMYNYAEGSTGTFINYREVFGRFELAAGNYIVVPATFEPDSPSRFIIRVYASDAFTLREVFD</sequence>
<dbReference type="HOGENOM" id="CLU_010982_3_4_1"/>
<dbReference type="AlphaFoldDB" id="T1IQ80"/>
<evidence type="ECO:0000256" key="3">
    <source>
        <dbReference type="ARBA" id="ARBA00022801"/>
    </source>
</evidence>
<reference evidence="9" key="1">
    <citation type="submission" date="2011-05" db="EMBL/GenBank/DDBJ databases">
        <authorList>
            <person name="Richards S.R."/>
            <person name="Qu J."/>
            <person name="Jiang H."/>
            <person name="Jhangiani S.N."/>
            <person name="Agravi P."/>
            <person name="Goodspeed R."/>
            <person name="Gross S."/>
            <person name="Mandapat C."/>
            <person name="Jackson L."/>
            <person name="Mathew T."/>
            <person name="Pu L."/>
            <person name="Thornton R."/>
            <person name="Saada N."/>
            <person name="Wilczek-Boney K.B."/>
            <person name="Lee S."/>
            <person name="Kovar C."/>
            <person name="Wu Y."/>
            <person name="Scherer S.E."/>
            <person name="Worley K.C."/>
            <person name="Muzny D.M."/>
            <person name="Gibbs R."/>
        </authorList>
    </citation>
    <scope>NUCLEOTIDE SEQUENCE</scope>
    <source>
        <strain evidence="9">Brora</strain>
    </source>
</reference>
<dbReference type="EMBL" id="JH431295">
    <property type="status" value="NOT_ANNOTATED_CDS"/>
    <property type="molecule type" value="Genomic_DNA"/>
</dbReference>
<evidence type="ECO:0000313" key="8">
    <source>
        <dbReference type="EnsemblMetazoa" id="SMAR003190-PA"/>
    </source>
</evidence>
<dbReference type="InterPro" id="IPR038765">
    <property type="entry name" value="Papain-like_cys_pep_sf"/>
</dbReference>